<dbReference type="NCBIfam" id="TIGR00115">
    <property type="entry name" value="tig"/>
    <property type="match status" value="1"/>
</dbReference>
<dbReference type="PIRSF" id="PIRSF003095">
    <property type="entry name" value="Trigger_factor"/>
    <property type="match status" value="1"/>
</dbReference>
<dbReference type="GO" id="GO:0003755">
    <property type="term" value="F:peptidyl-prolyl cis-trans isomerase activity"/>
    <property type="evidence" value="ECO:0007669"/>
    <property type="project" value="UniProtKB-UniRule"/>
</dbReference>
<evidence type="ECO:0000256" key="14">
    <source>
        <dbReference type="RuleBase" id="RU003914"/>
    </source>
</evidence>
<evidence type="ECO:0000256" key="9">
    <source>
        <dbReference type="ARBA" id="ARBA00023306"/>
    </source>
</evidence>
<keyword evidence="7 12" id="KW-0143">Chaperone</keyword>
<dbReference type="eggNOG" id="COG0544">
    <property type="taxonomic scope" value="Bacteria"/>
</dbReference>
<feature type="domain" description="PPIase FKBP-type" evidence="15">
    <location>
        <begin position="162"/>
        <end position="242"/>
    </location>
</feature>
<proteinExistence type="inferred from homology"/>
<evidence type="ECO:0000256" key="3">
    <source>
        <dbReference type="ARBA" id="ARBA00013194"/>
    </source>
</evidence>
<evidence type="ECO:0000256" key="8">
    <source>
        <dbReference type="ARBA" id="ARBA00023235"/>
    </source>
</evidence>
<protein>
    <recommendedName>
        <fullName evidence="4 12">Trigger factor</fullName>
        <shortName evidence="12">TF</shortName>
        <ecNumber evidence="3 12">5.2.1.8</ecNumber>
    </recommendedName>
    <alternativeName>
        <fullName evidence="11 12">PPIase</fullName>
    </alternativeName>
</protein>
<sequence>MKAELIKKEGNSVSFEMAVDAKEFDAAVEKAYKKTRSRYKIDGFRKGKAPRRIIEMNYGKGIFFNDALDILLPEIYPVAVDELGLKVVSQPELDIKEANEDGSLVLVATADVRPEVEVKNYKGVEIEKVSAEVEEERIDAELNSMLQSHARVVTVDAPVENGNTAVIDFKGLLNGEAFEGGTAEAYSLEIGSGTFIPGFEEQIIGRKAGEEFEVNVTFPEEYPAEELAGKPVVFEVKLHEVKVKELPELNDEFAQDTTEFESLAELKADVKAKLEKDAEEEAKRQMRDAAVAKVAEGVEVEIPNSMVEAQMDRMLNDLNMQLSYQGWSIEQFAELSGQSMEEIREARREDALNIVKSTLVVEEIAELENVEVSQEDLDKDLEKFAAMYQIDIEKVKKSLQPEDIENISNRIRSEKTVDLILDAAVVK</sequence>
<name>D3MQP4_9FIRM</name>
<reference evidence="16 17" key="1">
    <citation type="submission" date="2010-01" db="EMBL/GenBank/DDBJ databases">
        <authorList>
            <person name="Dodson R."/>
            <person name="Madupu R."/>
            <person name="Durkin A.S."/>
            <person name="Torralba M."/>
            <person name="Methe B."/>
            <person name="Sutton G.G."/>
            <person name="Strausberg R.L."/>
            <person name="Nelson K.E."/>
        </authorList>
    </citation>
    <scope>NUCLEOTIDE SEQUENCE [LARGE SCALE GENOMIC DNA]</scope>
    <source>
        <strain evidence="16 17">653-L</strain>
    </source>
</reference>
<dbReference type="Gene3D" id="1.10.3120.10">
    <property type="entry name" value="Trigger factor, C-terminal domain"/>
    <property type="match status" value="1"/>
</dbReference>
<dbReference type="GO" id="GO:0044183">
    <property type="term" value="F:protein folding chaperone"/>
    <property type="evidence" value="ECO:0007669"/>
    <property type="project" value="TreeGrafter"/>
</dbReference>
<evidence type="ECO:0000256" key="5">
    <source>
        <dbReference type="ARBA" id="ARBA00022618"/>
    </source>
</evidence>
<dbReference type="Gene3D" id="3.30.70.1050">
    <property type="entry name" value="Trigger factor ribosome-binding domain"/>
    <property type="match status" value="1"/>
</dbReference>
<dbReference type="InterPro" id="IPR046357">
    <property type="entry name" value="PPIase_dom_sf"/>
</dbReference>
<evidence type="ECO:0000256" key="2">
    <source>
        <dbReference type="ARBA" id="ARBA00005464"/>
    </source>
</evidence>
<dbReference type="OrthoDB" id="9767721at2"/>
<dbReference type="Pfam" id="PF00254">
    <property type="entry name" value="FKBP_C"/>
    <property type="match status" value="1"/>
</dbReference>
<dbReference type="PANTHER" id="PTHR30560">
    <property type="entry name" value="TRIGGER FACTOR CHAPERONE AND PEPTIDYL-PROLYL CIS/TRANS ISOMERASE"/>
    <property type="match status" value="1"/>
</dbReference>
<keyword evidence="5 12" id="KW-0132">Cell division</keyword>
<evidence type="ECO:0000313" key="17">
    <source>
        <dbReference type="Proteomes" id="UP000004206"/>
    </source>
</evidence>
<dbReference type="GO" id="GO:0005737">
    <property type="term" value="C:cytoplasm"/>
    <property type="evidence" value="ECO:0007669"/>
    <property type="project" value="UniProtKB-SubCell"/>
</dbReference>
<dbReference type="PROSITE" id="PS50059">
    <property type="entry name" value="FKBP_PPIASE"/>
    <property type="match status" value="1"/>
</dbReference>
<dbReference type="GO" id="GO:0043335">
    <property type="term" value="P:protein unfolding"/>
    <property type="evidence" value="ECO:0007669"/>
    <property type="project" value="TreeGrafter"/>
</dbReference>
<evidence type="ECO:0000256" key="11">
    <source>
        <dbReference type="ARBA" id="ARBA00029986"/>
    </source>
</evidence>
<dbReference type="InterPro" id="IPR008880">
    <property type="entry name" value="Trigger_fac_C"/>
</dbReference>
<gene>
    <name evidence="12 16" type="primary">tig</name>
    <name evidence="16" type="ORF">HMPREF0631_0111</name>
</gene>
<dbReference type="EMBL" id="ADJN01000018">
    <property type="protein sequence ID" value="EFD05532.1"/>
    <property type="molecule type" value="Genomic_DNA"/>
</dbReference>
<evidence type="ECO:0000256" key="6">
    <source>
        <dbReference type="ARBA" id="ARBA00023110"/>
    </source>
</evidence>
<dbReference type="InterPro" id="IPR037041">
    <property type="entry name" value="Trigger_fac_C_sf"/>
</dbReference>
<comment type="caution">
    <text evidence="16">The sequence shown here is derived from an EMBL/GenBank/DDBJ whole genome shotgun (WGS) entry which is preliminary data.</text>
</comment>
<dbReference type="Proteomes" id="UP000004206">
    <property type="component" value="Unassembled WGS sequence"/>
</dbReference>
<dbReference type="InterPro" id="IPR001179">
    <property type="entry name" value="PPIase_FKBP_dom"/>
</dbReference>
<dbReference type="AlphaFoldDB" id="D3MQP4"/>
<dbReference type="GO" id="GO:0015031">
    <property type="term" value="P:protein transport"/>
    <property type="evidence" value="ECO:0007669"/>
    <property type="project" value="UniProtKB-UniRule"/>
</dbReference>
<dbReference type="SUPFAM" id="SSF54534">
    <property type="entry name" value="FKBP-like"/>
    <property type="match status" value="1"/>
</dbReference>
<dbReference type="GO" id="GO:0051083">
    <property type="term" value="P:'de novo' cotranslational protein folding"/>
    <property type="evidence" value="ECO:0007669"/>
    <property type="project" value="TreeGrafter"/>
</dbReference>
<evidence type="ECO:0000256" key="10">
    <source>
        <dbReference type="ARBA" id="ARBA00024849"/>
    </source>
</evidence>
<comment type="catalytic activity">
    <reaction evidence="1 12 13">
        <text>[protein]-peptidylproline (omega=180) = [protein]-peptidylproline (omega=0)</text>
        <dbReference type="Rhea" id="RHEA:16237"/>
        <dbReference type="Rhea" id="RHEA-COMP:10747"/>
        <dbReference type="Rhea" id="RHEA-COMP:10748"/>
        <dbReference type="ChEBI" id="CHEBI:83833"/>
        <dbReference type="ChEBI" id="CHEBI:83834"/>
        <dbReference type="EC" id="5.2.1.8"/>
    </reaction>
</comment>
<dbReference type="FunFam" id="3.10.50.40:FF:000001">
    <property type="entry name" value="Trigger factor"/>
    <property type="match status" value="1"/>
</dbReference>
<dbReference type="Gene3D" id="3.10.50.40">
    <property type="match status" value="1"/>
</dbReference>
<dbReference type="InterPro" id="IPR027304">
    <property type="entry name" value="Trigger_fact/SurA_dom_sf"/>
</dbReference>
<comment type="function">
    <text evidence="10 12">Involved in protein export. Acts as a chaperone by maintaining the newly synthesized protein in an open conformation. Functions as a peptidyl-prolyl cis-trans isomerase.</text>
</comment>
<dbReference type="InterPro" id="IPR008881">
    <property type="entry name" value="Trigger_fac_ribosome-bd_bac"/>
</dbReference>
<keyword evidence="8 12" id="KW-0413">Isomerase</keyword>
<dbReference type="SUPFAM" id="SSF109998">
    <property type="entry name" value="Triger factor/SurA peptide-binding domain-like"/>
    <property type="match status" value="1"/>
</dbReference>
<evidence type="ECO:0000313" key="16">
    <source>
        <dbReference type="EMBL" id="EFD05532.1"/>
    </source>
</evidence>
<comment type="domain">
    <text evidence="12">Consists of 3 domains; the N-terminus binds the ribosome, the middle domain has PPIase activity, while the C-terminus has intrinsic chaperone activity on its own.</text>
</comment>
<dbReference type="InterPro" id="IPR036611">
    <property type="entry name" value="Trigger_fac_ribosome-bd_sf"/>
</dbReference>
<dbReference type="PANTHER" id="PTHR30560:SF3">
    <property type="entry name" value="TRIGGER FACTOR-LIKE PROTEIN TIG, CHLOROPLASTIC"/>
    <property type="match status" value="1"/>
</dbReference>
<dbReference type="HAMAP" id="MF_00303">
    <property type="entry name" value="Trigger_factor_Tig"/>
    <property type="match status" value="1"/>
</dbReference>
<keyword evidence="17" id="KW-1185">Reference proteome</keyword>
<evidence type="ECO:0000256" key="4">
    <source>
        <dbReference type="ARBA" id="ARBA00016902"/>
    </source>
</evidence>
<dbReference type="GO" id="GO:0043022">
    <property type="term" value="F:ribosome binding"/>
    <property type="evidence" value="ECO:0007669"/>
    <property type="project" value="TreeGrafter"/>
</dbReference>
<keyword evidence="12" id="KW-0963">Cytoplasm</keyword>
<dbReference type="Pfam" id="PF05698">
    <property type="entry name" value="Trigger_C"/>
    <property type="match status" value="1"/>
</dbReference>
<keyword evidence="9 12" id="KW-0131">Cell cycle</keyword>
<dbReference type="EC" id="5.2.1.8" evidence="3 12"/>
<keyword evidence="6 12" id="KW-0697">Rotamase</keyword>
<dbReference type="RefSeq" id="WP_002843257.1">
    <property type="nucleotide sequence ID" value="NZ_ADJN01000018.1"/>
</dbReference>
<evidence type="ECO:0000256" key="13">
    <source>
        <dbReference type="PROSITE-ProRule" id="PRU00277"/>
    </source>
</evidence>
<dbReference type="Pfam" id="PF05697">
    <property type="entry name" value="Trigger_N"/>
    <property type="match status" value="1"/>
</dbReference>
<comment type="similarity">
    <text evidence="2 12 14">Belongs to the FKBP-type PPIase family. Tig subfamily.</text>
</comment>
<accession>D3MQP4</accession>
<dbReference type="InterPro" id="IPR005215">
    <property type="entry name" value="Trig_fac"/>
</dbReference>
<dbReference type="GeneID" id="79842283"/>
<dbReference type="GO" id="GO:0051301">
    <property type="term" value="P:cell division"/>
    <property type="evidence" value="ECO:0007669"/>
    <property type="project" value="UniProtKB-KW"/>
</dbReference>
<comment type="subcellular location">
    <subcellularLocation>
        <location evidence="12">Cytoplasm</location>
    </subcellularLocation>
    <text evidence="12">About half TF is bound to the ribosome near the polypeptide exit tunnel while the other half is free in the cytoplasm.</text>
</comment>
<evidence type="ECO:0000256" key="12">
    <source>
        <dbReference type="HAMAP-Rule" id="MF_00303"/>
    </source>
</evidence>
<dbReference type="SUPFAM" id="SSF102735">
    <property type="entry name" value="Trigger factor ribosome-binding domain"/>
    <property type="match status" value="1"/>
</dbReference>
<evidence type="ECO:0000259" key="15">
    <source>
        <dbReference type="PROSITE" id="PS50059"/>
    </source>
</evidence>
<evidence type="ECO:0000256" key="7">
    <source>
        <dbReference type="ARBA" id="ARBA00023186"/>
    </source>
</evidence>
<organism evidence="16 17">
    <name type="scientific">Peptostreptococcus anaerobius 653-L</name>
    <dbReference type="NCBI Taxonomy" id="596329"/>
    <lineage>
        <taxon>Bacteria</taxon>
        <taxon>Bacillati</taxon>
        <taxon>Bacillota</taxon>
        <taxon>Clostridia</taxon>
        <taxon>Peptostreptococcales</taxon>
        <taxon>Peptostreptococcaceae</taxon>
        <taxon>Peptostreptococcus</taxon>
    </lineage>
</organism>
<evidence type="ECO:0000256" key="1">
    <source>
        <dbReference type="ARBA" id="ARBA00000971"/>
    </source>
</evidence>